<dbReference type="SMART" id="SM00797">
    <property type="entry name" value="AHS2"/>
    <property type="match status" value="1"/>
</dbReference>
<proteinExistence type="predicted"/>
<evidence type="ECO:0000256" key="2">
    <source>
        <dbReference type="ARBA" id="ARBA00022801"/>
    </source>
</evidence>
<gene>
    <name evidence="5" type="ORF">BHU72_09395</name>
</gene>
<reference evidence="5 6" key="1">
    <citation type="submission" date="2016-09" db="EMBL/GenBank/DDBJ databases">
        <title>Desulfuribacillus arsenicus sp. nov., an obligately anaerobic, dissimilatory arsenic- and antimonate-reducing bacterium isolated from anoxic sediments.</title>
        <authorList>
            <person name="Abin C.A."/>
            <person name="Hollibaugh J.T."/>
        </authorList>
    </citation>
    <scope>NUCLEOTIDE SEQUENCE [LARGE SCALE GENOMIC DNA]</scope>
    <source>
        <strain evidence="5 6">MLFW-2</strain>
    </source>
</reference>
<dbReference type="InterPro" id="IPR029000">
    <property type="entry name" value="Cyclophilin-like_dom_sf"/>
</dbReference>
<evidence type="ECO:0000256" key="3">
    <source>
        <dbReference type="ARBA" id="ARBA00022840"/>
    </source>
</evidence>
<comment type="caution">
    <text evidence="5">The sequence shown here is derived from an EMBL/GenBank/DDBJ whole genome shotgun (WGS) entry which is preliminary data.</text>
</comment>
<dbReference type="EMBL" id="MJAT01000038">
    <property type="protein sequence ID" value="OEH84513.1"/>
    <property type="molecule type" value="Genomic_DNA"/>
</dbReference>
<keyword evidence="2" id="KW-0378">Hydrolase</keyword>
<evidence type="ECO:0000313" key="5">
    <source>
        <dbReference type="EMBL" id="OEH84513.1"/>
    </source>
</evidence>
<name>A0A1E5L373_9FIRM</name>
<dbReference type="InterPro" id="IPR052708">
    <property type="entry name" value="PxpC"/>
</dbReference>
<dbReference type="Gene3D" id="2.40.100.10">
    <property type="entry name" value="Cyclophilin-like"/>
    <property type="match status" value="1"/>
</dbReference>
<dbReference type="NCBIfam" id="TIGR00724">
    <property type="entry name" value="urea_amlyse_rel"/>
    <property type="match status" value="1"/>
</dbReference>
<dbReference type="PANTHER" id="PTHR43309:SF5">
    <property type="entry name" value="5-OXOPROLINASE SUBUNIT C"/>
    <property type="match status" value="1"/>
</dbReference>
<dbReference type="AlphaFoldDB" id="A0A1E5L373"/>
<keyword evidence="1" id="KW-0547">Nucleotide-binding</keyword>
<evidence type="ECO:0000256" key="1">
    <source>
        <dbReference type="ARBA" id="ARBA00022741"/>
    </source>
</evidence>
<dbReference type="GO" id="GO:0016787">
    <property type="term" value="F:hydrolase activity"/>
    <property type="evidence" value="ECO:0007669"/>
    <property type="project" value="UniProtKB-KW"/>
</dbReference>
<sequence>MVIENAGLLDSIQDLGRIGYRGQGMTVSGAMDSHAYQIGNLLLGNHRNTPSLEITLTPPVIRFSKSTIISLAGADFQPMINDKKIPMWSTIPVQRDDVLTFGKQGGIGIGCRSYLSVLGGFQVPKVMGSAATYIRAHIGGIEGRRLRAGDQIPYLDYTGDIQCRRTLNHQYLPNVLENVYPNDPVTLRVIEGPQSESFSEHGLSSFYQEVYQVTKDFDRMGIRLQGRNLEHMNDQSKEIISDAVTYGSIQVTPDGQPVILGADCQTTGGYPKIACVATIDLPRVAQLTFHQKIKFMSITVYEAHRLWKTQEKIYRILGLSRKNISHRQ</sequence>
<dbReference type="Proteomes" id="UP000095255">
    <property type="component" value="Unassembled WGS sequence"/>
</dbReference>
<feature type="domain" description="Carboxyltransferase" evidence="4">
    <location>
        <begin position="22"/>
        <end position="313"/>
    </location>
</feature>
<organism evidence="5 6">
    <name type="scientific">Desulfuribacillus stibiiarsenatis</name>
    <dbReference type="NCBI Taxonomy" id="1390249"/>
    <lineage>
        <taxon>Bacteria</taxon>
        <taxon>Bacillati</taxon>
        <taxon>Bacillota</taxon>
        <taxon>Desulfuribacillia</taxon>
        <taxon>Desulfuribacillales</taxon>
        <taxon>Desulfuribacillaceae</taxon>
        <taxon>Desulfuribacillus</taxon>
    </lineage>
</organism>
<dbReference type="Pfam" id="PF02626">
    <property type="entry name" value="CT_A_B"/>
    <property type="match status" value="1"/>
</dbReference>
<evidence type="ECO:0000259" key="4">
    <source>
        <dbReference type="SMART" id="SM00797"/>
    </source>
</evidence>
<evidence type="ECO:0000313" key="6">
    <source>
        <dbReference type="Proteomes" id="UP000095255"/>
    </source>
</evidence>
<dbReference type="InterPro" id="IPR003778">
    <property type="entry name" value="CT_A_B"/>
</dbReference>
<dbReference type="SUPFAM" id="SSF50891">
    <property type="entry name" value="Cyclophilin-like"/>
    <property type="match status" value="1"/>
</dbReference>
<dbReference type="STRING" id="1390249.BHU72_09395"/>
<keyword evidence="6" id="KW-1185">Reference proteome</keyword>
<dbReference type="GO" id="GO:0005524">
    <property type="term" value="F:ATP binding"/>
    <property type="evidence" value="ECO:0007669"/>
    <property type="project" value="UniProtKB-KW"/>
</dbReference>
<accession>A0A1E5L373</accession>
<protein>
    <recommendedName>
        <fullName evidence="4">Carboxyltransferase domain-containing protein</fullName>
    </recommendedName>
</protein>
<dbReference type="PANTHER" id="PTHR43309">
    <property type="entry name" value="5-OXOPROLINASE SUBUNIT C"/>
    <property type="match status" value="1"/>
</dbReference>
<keyword evidence="3" id="KW-0067">ATP-binding</keyword>